<feature type="transmembrane region" description="Helical" evidence="6">
    <location>
        <begin position="201"/>
        <end position="224"/>
    </location>
</feature>
<dbReference type="GO" id="GO:0005886">
    <property type="term" value="C:plasma membrane"/>
    <property type="evidence" value="ECO:0007669"/>
    <property type="project" value="TreeGrafter"/>
</dbReference>
<evidence type="ECO:0000256" key="6">
    <source>
        <dbReference type="SAM" id="Phobius"/>
    </source>
</evidence>
<organism evidence="8">
    <name type="scientific">Colletotrichum fructicola (strain Nara gc5)</name>
    <name type="common">Anthracnose fungus</name>
    <name type="synonym">Colletotrichum gloeosporioides (strain Nara gc5)</name>
    <dbReference type="NCBI Taxonomy" id="1213859"/>
    <lineage>
        <taxon>Eukaryota</taxon>
        <taxon>Fungi</taxon>
        <taxon>Dikarya</taxon>
        <taxon>Ascomycota</taxon>
        <taxon>Pezizomycotina</taxon>
        <taxon>Sordariomycetes</taxon>
        <taxon>Hypocreomycetidae</taxon>
        <taxon>Glomerellales</taxon>
        <taxon>Glomerellaceae</taxon>
        <taxon>Colletotrichum</taxon>
        <taxon>Colletotrichum gloeosporioides species complex</taxon>
    </lineage>
</organism>
<evidence type="ECO:0000256" key="4">
    <source>
        <dbReference type="ARBA" id="ARBA00023136"/>
    </source>
</evidence>
<dbReference type="PANTHER" id="PTHR23501">
    <property type="entry name" value="MAJOR FACILITATOR SUPERFAMILY"/>
    <property type="match status" value="1"/>
</dbReference>
<feature type="compositionally biased region" description="Polar residues" evidence="5">
    <location>
        <begin position="19"/>
        <end position="38"/>
    </location>
</feature>
<feature type="transmembrane region" description="Helical" evidence="6">
    <location>
        <begin position="236"/>
        <end position="259"/>
    </location>
</feature>
<accession>L2G7J8</accession>
<name>L2G7J8_COLFN</name>
<gene>
    <name evidence="8" type="ORF">CGGC5_5793</name>
</gene>
<proteinExistence type="predicted"/>
<feature type="region of interest" description="Disordered" evidence="5">
    <location>
        <begin position="524"/>
        <end position="547"/>
    </location>
</feature>
<sequence>MNEKPNSVDSSPREAGGIITNTPESSQTPETVMESPTSTDKKSEAHTFNEQTNYVSKVKVITIFLACASVDLVALMDQTTLAASLSIVGNYLHAGQQLSWLANGYFITSTVGQLLYGRLSDIWSRKVILMVGLAIFGLGSLASSLAQTATQLIIFRCFTGLGGGGLMTVAQMIGAVTALANGIGPVIGGTLSSKGGDSWRWIFRLNLPLTALSAVCALFFMPLRKVTGDWKVKTRAIDFVGILLALAGTTSLMLGLTWGGGEYPWASAAVLTTLLVGFFICVVFVLWQWKGPRYPLVPLDIFRARMTIGACITMAINGWNFVVQVYYIPTFYQLVYNYGATRSGVMLLPITLVQTASSTLSGLIVHWVGRYRECILFGWLCWSVGLGLMSTLDETSGLGKQIGYSLLIGVGVGNTLQPALVAVQAGVPRKDMAVVTSFRKNNIVKSSVNGLDLGVEQRDSLLSNPQQYISSLSDEDAQRIRAVLAPAYQKSFKVIFELGSGLAVAAFFVAWFLMPHIDLSRPDDHKLKEEGHQAQLKENADAAEKSP</sequence>
<dbReference type="Gene3D" id="1.20.1720.10">
    <property type="entry name" value="Multidrug resistance protein D"/>
    <property type="match status" value="1"/>
</dbReference>
<comment type="subcellular location">
    <subcellularLocation>
        <location evidence="1">Membrane</location>
        <topology evidence="1">Multi-pass membrane protein</topology>
    </subcellularLocation>
</comment>
<dbReference type="HOGENOM" id="CLU_000960_22_0_1"/>
<keyword evidence="3 6" id="KW-1133">Transmembrane helix</keyword>
<evidence type="ECO:0000256" key="5">
    <source>
        <dbReference type="SAM" id="MobiDB-lite"/>
    </source>
</evidence>
<dbReference type="AlphaFoldDB" id="L2G7J8"/>
<dbReference type="GO" id="GO:0022857">
    <property type="term" value="F:transmembrane transporter activity"/>
    <property type="evidence" value="ECO:0007669"/>
    <property type="project" value="InterPro"/>
</dbReference>
<evidence type="ECO:0000256" key="3">
    <source>
        <dbReference type="ARBA" id="ARBA00022989"/>
    </source>
</evidence>
<feature type="transmembrane region" description="Helical" evidence="6">
    <location>
        <begin position="127"/>
        <end position="146"/>
    </location>
</feature>
<dbReference type="Gene3D" id="1.20.1250.20">
    <property type="entry name" value="MFS general substrate transporter like domains"/>
    <property type="match status" value="1"/>
</dbReference>
<feature type="transmembrane region" description="Helical" evidence="6">
    <location>
        <begin position="308"/>
        <end position="327"/>
    </location>
</feature>
<dbReference type="PROSITE" id="PS50850">
    <property type="entry name" value="MFS"/>
    <property type="match status" value="1"/>
</dbReference>
<feature type="compositionally biased region" description="Basic and acidic residues" evidence="5">
    <location>
        <begin position="538"/>
        <end position="547"/>
    </location>
</feature>
<dbReference type="InterPro" id="IPR020846">
    <property type="entry name" value="MFS_dom"/>
</dbReference>
<protein>
    <submittedName>
        <fullName evidence="8">MFS drug transporter</fullName>
    </submittedName>
</protein>
<feature type="transmembrane region" description="Helical" evidence="6">
    <location>
        <begin position="404"/>
        <end position="423"/>
    </location>
</feature>
<dbReference type="Pfam" id="PF07690">
    <property type="entry name" value="MFS_1"/>
    <property type="match status" value="2"/>
</dbReference>
<evidence type="ECO:0000256" key="1">
    <source>
        <dbReference type="ARBA" id="ARBA00004141"/>
    </source>
</evidence>
<evidence type="ECO:0000256" key="2">
    <source>
        <dbReference type="ARBA" id="ARBA00022692"/>
    </source>
</evidence>
<feature type="domain" description="Major facilitator superfamily (MFS) profile" evidence="7">
    <location>
        <begin position="63"/>
        <end position="518"/>
    </location>
</feature>
<dbReference type="EMBL" id="KB020622">
    <property type="protein sequence ID" value="ELA34340.1"/>
    <property type="molecule type" value="Genomic_DNA"/>
</dbReference>
<dbReference type="SUPFAM" id="SSF103473">
    <property type="entry name" value="MFS general substrate transporter"/>
    <property type="match status" value="1"/>
</dbReference>
<keyword evidence="4 6" id="KW-0472">Membrane</keyword>
<reference evidence="8" key="1">
    <citation type="submission" date="2012-08" db="EMBL/GenBank/DDBJ databases">
        <title>Genome analysis of Colletotrichum orbiculare and Colletotrichum fructicola.</title>
        <authorList>
            <person name="Gan P.H.P."/>
            <person name="Ikeda K."/>
            <person name="Irieda H."/>
            <person name="Narusaka M."/>
            <person name="O'Connell R.J."/>
            <person name="Narusaka Y."/>
            <person name="Takano Y."/>
            <person name="Kubo Y."/>
            <person name="Shirasu K."/>
        </authorList>
    </citation>
    <scope>NUCLEOTIDE SEQUENCE</scope>
    <source>
        <strain evidence="8">Nara gc5</strain>
    </source>
</reference>
<evidence type="ECO:0000313" key="8">
    <source>
        <dbReference type="EMBL" id="ELA34340.1"/>
    </source>
</evidence>
<feature type="transmembrane region" description="Helical" evidence="6">
    <location>
        <begin position="265"/>
        <end position="287"/>
    </location>
</feature>
<feature type="transmembrane region" description="Helical" evidence="6">
    <location>
        <begin position="494"/>
        <end position="514"/>
    </location>
</feature>
<feature type="transmembrane region" description="Helical" evidence="6">
    <location>
        <begin position="158"/>
        <end position="181"/>
    </location>
</feature>
<feature type="transmembrane region" description="Helical" evidence="6">
    <location>
        <begin position="347"/>
        <end position="368"/>
    </location>
</feature>
<feature type="transmembrane region" description="Helical" evidence="6">
    <location>
        <begin position="375"/>
        <end position="392"/>
    </location>
</feature>
<evidence type="ECO:0000259" key="7">
    <source>
        <dbReference type="PROSITE" id="PS50850"/>
    </source>
</evidence>
<dbReference type="InterPro" id="IPR011701">
    <property type="entry name" value="MFS"/>
</dbReference>
<feature type="compositionally biased region" description="Polar residues" evidence="5">
    <location>
        <begin position="1"/>
        <end position="10"/>
    </location>
</feature>
<feature type="region of interest" description="Disordered" evidence="5">
    <location>
        <begin position="1"/>
        <end position="46"/>
    </location>
</feature>
<dbReference type="PANTHER" id="PTHR23501:SF189">
    <property type="entry name" value="DRUG TRANSPORTER, PUTATIVE (AFU_ORTHOLOGUE AFUA_4G03920)-RELATED"/>
    <property type="match status" value="1"/>
</dbReference>
<keyword evidence="2 6" id="KW-0812">Transmembrane</keyword>
<dbReference type="InterPro" id="IPR036259">
    <property type="entry name" value="MFS_trans_sf"/>
</dbReference>